<keyword evidence="2" id="KW-1185">Reference proteome</keyword>
<protein>
    <submittedName>
        <fullName evidence="1">Uncharacterized protein</fullName>
    </submittedName>
</protein>
<name>A0ACC3T7Q8_LIPKO</name>
<comment type="caution">
    <text evidence="1">The sequence shown here is derived from an EMBL/GenBank/DDBJ whole genome shotgun (WGS) entry which is preliminary data.</text>
</comment>
<dbReference type="Proteomes" id="UP001433508">
    <property type="component" value="Unassembled WGS sequence"/>
</dbReference>
<evidence type="ECO:0000313" key="1">
    <source>
        <dbReference type="EMBL" id="KAK9240004.1"/>
    </source>
</evidence>
<evidence type="ECO:0000313" key="2">
    <source>
        <dbReference type="Proteomes" id="UP001433508"/>
    </source>
</evidence>
<proteinExistence type="predicted"/>
<dbReference type="EMBL" id="MU971342">
    <property type="protein sequence ID" value="KAK9240004.1"/>
    <property type="molecule type" value="Genomic_DNA"/>
</dbReference>
<reference evidence="2" key="1">
    <citation type="journal article" date="2024" name="Front. Bioeng. Biotechnol.">
        <title>Genome-scale model development and genomic sequencing of the oleaginous clade Lipomyces.</title>
        <authorList>
            <person name="Czajka J.J."/>
            <person name="Han Y."/>
            <person name="Kim J."/>
            <person name="Mondo S.J."/>
            <person name="Hofstad B.A."/>
            <person name="Robles A."/>
            <person name="Haridas S."/>
            <person name="Riley R."/>
            <person name="LaButti K."/>
            <person name="Pangilinan J."/>
            <person name="Andreopoulos W."/>
            <person name="Lipzen A."/>
            <person name="Yan J."/>
            <person name="Wang M."/>
            <person name="Ng V."/>
            <person name="Grigoriev I.V."/>
            <person name="Spatafora J.W."/>
            <person name="Magnuson J.K."/>
            <person name="Baker S.E."/>
            <person name="Pomraning K.R."/>
        </authorList>
    </citation>
    <scope>NUCLEOTIDE SEQUENCE [LARGE SCALE GENOMIC DNA]</scope>
    <source>
        <strain evidence="2">CBS 7786</strain>
    </source>
</reference>
<accession>A0ACC3T7Q8</accession>
<gene>
    <name evidence="1" type="ORF">V1525DRAFT_396571</name>
</gene>
<organism evidence="1 2">
    <name type="scientific">Lipomyces kononenkoae</name>
    <name type="common">Yeast</name>
    <dbReference type="NCBI Taxonomy" id="34357"/>
    <lineage>
        <taxon>Eukaryota</taxon>
        <taxon>Fungi</taxon>
        <taxon>Dikarya</taxon>
        <taxon>Ascomycota</taxon>
        <taxon>Saccharomycotina</taxon>
        <taxon>Lipomycetes</taxon>
        <taxon>Lipomycetales</taxon>
        <taxon>Lipomycetaceae</taxon>
        <taxon>Lipomyces</taxon>
    </lineage>
</organism>
<sequence>MCDAPALRRHIRDYHGKFVRPGKRGFPVRENGARLSRKEYQHQRYLERRAAMDADSGSQPVTAEALVAAAWAIDQSAILTEGYKADVLKMGFLPLLEEHESLPHRLEMVRQVGGRITGPVLTRPCPLVSQADIDEVPRVARFLRRCRAYRIKKAAQKKKLPWLPSAFDAEKLVPLAFTSEDWPDAVEVGLRHFLHHRVLSRIIATTEIPTNVMAEFLPFAMFDREWARECWGQVRAGFLRSASAEVPTLSRSQASYIGIWLLVPWILARIASNWYGVVPGSTDFFEMVSGFERGEVDRVPFKFDAENSVVDLMRAGKVHPGPLPSDLWSWFRCNREFCPWCA</sequence>